<gene>
    <name evidence="2" type="ORF">JD78_01985</name>
</gene>
<keyword evidence="1" id="KW-0812">Transmembrane</keyword>
<dbReference type="EMBL" id="VLKF01000001">
    <property type="protein sequence ID" value="TWH73462.1"/>
    <property type="molecule type" value="Genomic_DNA"/>
</dbReference>
<keyword evidence="1" id="KW-0472">Membrane</keyword>
<keyword evidence="3" id="KW-1185">Reference proteome</keyword>
<protein>
    <submittedName>
        <fullName evidence="2">Uncharacterized protein</fullName>
    </submittedName>
</protein>
<comment type="caution">
    <text evidence="2">The sequence shown here is derived from an EMBL/GenBank/DDBJ whole genome shotgun (WGS) entry which is preliminary data.</text>
</comment>
<feature type="transmembrane region" description="Helical" evidence="1">
    <location>
        <begin position="57"/>
        <end position="78"/>
    </location>
</feature>
<evidence type="ECO:0000313" key="2">
    <source>
        <dbReference type="EMBL" id="TWH73462.1"/>
    </source>
</evidence>
<reference evidence="2 3" key="1">
    <citation type="submission" date="2019-07" db="EMBL/GenBank/DDBJ databases">
        <title>R&amp;d 2014.</title>
        <authorList>
            <person name="Klenk H.-P."/>
        </authorList>
    </citation>
    <scope>NUCLEOTIDE SEQUENCE [LARGE SCALE GENOMIC DNA]</scope>
    <source>
        <strain evidence="2 3">DSM 45764</strain>
    </source>
</reference>
<keyword evidence="1" id="KW-1133">Transmembrane helix</keyword>
<sequence length="175" mass="18399">MSAPSDGNVRYGVGTGAGVAMRTRQLLRRVAPWLAVLVPLVQVGLVVADVLPVRTAVVVAVVLEVLLAGVFLAEAALFRGAYRRIRQGGGSRGSAVLAGAEAALPRPVYWNLEVTDDQVALSVMGETSVRLTVRPGASVTLDGQPLPATAVALFADDPRRLVRELRTRLADPARG</sequence>
<evidence type="ECO:0000256" key="1">
    <source>
        <dbReference type="SAM" id="Phobius"/>
    </source>
</evidence>
<organism evidence="2 3">
    <name type="scientific">Modestobacter roseus</name>
    <dbReference type="NCBI Taxonomy" id="1181884"/>
    <lineage>
        <taxon>Bacteria</taxon>
        <taxon>Bacillati</taxon>
        <taxon>Actinomycetota</taxon>
        <taxon>Actinomycetes</taxon>
        <taxon>Geodermatophilales</taxon>
        <taxon>Geodermatophilaceae</taxon>
        <taxon>Modestobacter</taxon>
    </lineage>
</organism>
<evidence type="ECO:0000313" key="3">
    <source>
        <dbReference type="Proteomes" id="UP000321490"/>
    </source>
</evidence>
<accession>A0A562IRD1</accession>
<proteinExistence type="predicted"/>
<feature type="transmembrane region" description="Helical" evidence="1">
    <location>
        <begin position="30"/>
        <end position="51"/>
    </location>
</feature>
<name>A0A562IRD1_9ACTN</name>
<dbReference type="AlphaFoldDB" id="A0A562IRD1"/>
<dbReference type="Proteomes" id="UP000321490">
    <property type="component" value="Unassembled WGS sequence"/>
</dbReference>